<evidence type="ECO:0000256" key="1">
    <source>
        <dbReference type="SAM" id="MobiDB-lite"/>
    </source>
</evidence>
<evidence type="ECO:0000313" key="2">
    <source>
        <dbReference type="EMBL" id="SFH33602.1"/>
    </source>
</evidence>
<dbReference type="AlphaFoldDB" id="A0A1I2Z6W4"/>
<dbReference type="OrthoDB" id="6372253at2"/>
<feature type="compositionally biased region" description="Basic residues" evidence="1">
    <location>
        <begin position="342"/>
        <end position="351"/>
    </location>
</feature>
<protein>
    <submittedName>
        <fullName evidence="2">Uncharacterized protein</fullName>
    </submittedName>
</protein>
<dbReference type="Proteomes" id="UP000199666">
    <property type="component" value="Unassembled WGS sequence"/>
</dbReference>
<dbReference type="RefSeq" id="WP_143095966.1">
    <property type="nucleotide sequence ID" value="NZ_FOPP01000009.1"/>
</dbReference>
<keyword evidence="3" id="KW-1185">Reference proteome</keyword>
<gene>
    <name evidence="2" type="ORF">SAMN04489864_10938</name>
</gene>
<accession>A0A1I2Z6W4</accession>
<dbReference type="EMBL" id="FOPP01000009">
    <property type="protein sequence ID" value="SFH33602.1"/>
    <property type="molecule type" value="Genomic_DNA"/>
</dbReference>
<reference evidence="2 3" key="1">
    <citation type="submission" date="2016-10" db="EMBL/GenBank/DDBJ databases">
        <authorList>
            <person name="de Groot N.N."/>
        </authorList>
    </citation>
    <scope>NUCLEOTIDE SEQUENCE [LARGE SCALE GENOMIC DNA]</scope>
    <source>
        <strain evidence="2 3">DSM 18684</strain>
    </source>
</reference>
<sequence>MRFRRDDLVSTAEFLVDVKIDGYEFVSYPRDRDMYTGNEIYAFVERRSADKHARENGDWYVEPLAPFLRNMIEALKDNKLVEIVETGHYYHLNNQKNMNENNLAFLKNKLEKMDFPVAVLDKLEKEIDVKDQKTEIKIGHEINRGNETVNYELNFKQSDTTDMYFFNSYKATLNTGNEAIDKSQDFRIRNGNNVGADEAFNLVAGRAVQKSMVNSDGDNYLAWLKIDFSQKDNYGNNKVEQFHDRYGYNLEKALDKFPIAELAKPEEKADLMASMKAGNSTAVTMTKDGKEAVLFIEANPRLRTINIKDEKGVSIRRDQLEIKDKSQSQKIVENQGQEKGQNNRKKQGLSV</sequence>
<evidence type="ECO:0000313" key="3">
    <source>
        <dbReference type="Proteomes" id="UP000199666"/>
    </source>
</evidence>
<proteinExistence type="predicted"/>
<organism evidence="2 3">
    <name type="scientific">Pedobacter insulae</name>
    <dbReference type="NCBI Taxonomy" id="414048"/>
    <lineage>
        <taxon>Bacteria</taxon>
        <taxon>Pseudomonadati</taxon>
        <taxon>Bacteroidota</taxon>
        <taxon>Sphingobacteriia</taxon>
        <taxon>Sphingobacteriales</taxon>
        <taxon>Sphingobacteriaceae</taxon>
        <taxon>Pedobacter</taxon>
    </lineage>
</organism>
<dbReference type="STRING" id="414048.SAMN04489864_10938"/>
<feature type="compositionally biased region" description="Polar residues" evidence="1">
    <location>
        <begin position="328"/>
        <end position="340"/>
    </location>
</feature>
<name>A0A1I2Z6W4_9SPHI</name>
<feature type="region of interest" description="Disordered" evidence="1">
    <location>
        <begin position="324"/>
        <end position="351"/>
    </location>
</feature>